<feature type="signal peptide" evidence="2">
    <location>
        <begin position="1"/>
        <end position="18"/>
    </location>
</feature>
<name>A0ABX5LRP4_9BACT</name>
<sequence length="361" mass="40079">MKKCILFFVFIFSISAFAAEWASDYQSMIAFQKNVNREGYVKPIATYMGTILNGSWLSTASVERRLAFEAGMPFQIALIESGDREYHSSVYGDVPTIFGSKADLGLGGNEDLHGISVFTLPYLQLGVSFFYTRLVFRGMYFPSVSEFQGYHLLSFGVQHSFGHFFREKLPPILRCFDVSLFFGYNSAYIGYTPDKWKGKLDLDFGTTYTAIVFGFKPLNLVEVMLSLGYQTSTMDADGSLDAYAKDGTYQGKVNPDVSVDGRGVFRLGLEVAFAFGESFHPVVGYNVGANNSFNANVIYFKKSFNIGNEPEKKSEKNEDEKEVKSEENSAPKNSAETENSAEISSENSSDENSLESDSSAP</sequence>
<dbReference type="RefSeq" id="WP_106198637.1">
    <property type="nucleotide sequence ID" value="NZ_JAXEIU010000063.1"/>
</dbReference>
<gene>
    <name evidence="3" type="ORF">B0H50_10948</name>
</gene>
<feature type="region of interest" description="Disordered" evidence="1">
    <location>
        <begin position="309"/>
        <end position="361"/>
    </location>
</feature>
<comment type="caution">
    <text evidence="3">The sequence shown here is derived from an EMBL/GenBank/DDBJ whole genome shotgun (WGS) entry which is preliminary data.</text>
</comment>
<feature type="compositionally biased region" description="Low complexity" evidence="1">
    <location>
        <begin position="333"/>
        <end position="347"/>
    </location>
</feature>
<feature type="compositionally biased region" description="Basic and acidic residues" evidence="1">
    <location>
        <begin position="309"/>
        <end position="329"/>
    </location>
</feature>
<reference evidence="3 4" key="1">
    <citation type="submission" date="2018-05" db="EMBL/GenBank/DDBJ databases">
        <title>Animal gut microbial communities from fecal samples from Wisconsin, USA.</title>
        <authorList>
            <person name="Neumann A."/>
        </authorList>
    </citation>
    <scope>NUCLEOTIDE SEQUENCE [LARGE SCALE GENOMIC DNA]</scope>
    <source>
        <strain evidence="3 4">UWS4</strain>
    </source>
</reference>
<evidence type="ECO:0000256" key="1">
    <source>
        <dbReference type="SAM" id="MobiDB-lite"/>
    </source>
</evidence>
<evidence type="ECO:0008006" key="5">
    <source>
        <dbReference type="Google" id="ProtNLM"/>
    </source>
</evidence>
<evidence type="ECO:0000313" key="4">
    <source>
        <dbReference type="Proteomes" id="UP000245523"/>
    </source>
</evidence>
<accession>A0ABX5LRP4</accession>
<organism evidence="3 4">
    <name type="scientific">Hallerella porci</name>
    <dbReference type="NCBI Taxonomy" id="1945871"/>
    <lineage>
        <taxon>Bacteria</taxon>
        <taxon>Pseudomonadati</taxon>
        <taxon>Fibrobacterota</taxon>
        <taxon>Fibrobacteria</taxon>
        <taxon>Fibrobacterales</taxon>
        <taxon>Fibrobacteraceae</taxon>
        <taxon>Hallerella</taxon>
    </lineage>
</organism>
<feature type="chain" id="PRO_5046837278" description="MetA-pathway of phenol degradation" evidence="2">
    <location>
        <begin position="19"/>
        <end position="361"/>
    </location>
</feature>
<keyword evidence="4" id="KW-1185">Reference proteome</keyword>
<dbReference type="Proteomes" id="UP000245523">
    <property type="component" value="Unassembled WGS sequence"/>
</dbReference>
<protein>
    <recommendedName>
        <fullName evidence="5">MetA-pathway of phenol degradation</fullName>
    </recommendedName>
</protein>
<dbReference type="InterPro" id="IPR046495">
    <property type="entry name" value="DUF6588"/>
</dbReference>
<dbReference type="Pfam" id="PF20230">
    <property type="entry name" value="DUF6588"/>
    <property type="match status" value="1"/>
</dbReference>
<evidence type="ECO:0000256" key="2">
    <source>
        <dbReference type="SAM" id="SignalP"/>
    </source>
</evidence>
<proteinExistence type="predicted"/>
<evidence type="ECO:0000313" key="3">
    <source>
        <dbReference type="EMBL" id="PWL01959.1"/>
    </source>
</evidence>
<keyword evidence="2" id="KW-0732">Signal</keyword>
<dbReference type="EMBL" id="QGHD01000009">
    <property type="protein sequence ID" value="PWL01959.1"/>
    <property type="molecule type" value="Genomic_DNA"/>
</dbReference>